<dbReference type="EMBL" id="AP018732">
    <property type="protein sequence ID" value="BBE41442.1"/>
    <property type="molecule type" value="Genomic_DNA"/>
</dbReference>
<dbReference type="RefSeq" id="WP_174447787.1">
    <property type="nucleotide sequence ID" value="NZ_AP018732.1"/>
</dbReference>
<dbReference type="GO" id="GO:0006749">
    <property type="term" value="P:glutathione metabolic process"/>
    <property type="evidence" value="ECO:0007669"/>
    <property type="project" value="TreeGrafter"/>
</dbReference>
<dbReference type="GO" id="GO:0047423">
    <property type="term" value="F:N-methylhydantoinase (ATP-hydrolyzing) activity"/>
    <property type="evidence" value="ECO:0007669"/>
    <property type="project" value="UniProtKB-EC"/>
</dbReference>
<dbReference type="PANTHER" id="PTHR11365">
    <property type="entry name" value="5-OXOPROLINASE RELATED"/>
    <property type="match status" value="1"/>
</dbReference>
<name>A0A4P2VCF2_9ARCH</name>
<organism evidence="2 3">
    <name type="scientific">Conexivisphaera calida</name>
    <dbReference type="NCBI Taxonomy" id="1874277"/>
    <lineage>
        <taxon>Archaea</taxon>
        <taxon>Nitrososphaerota</taxon>
        <taxon>Conexivisphaeria</taxon>
        <taxon>Conexivisphaerales</taxon>
        <taxon>Conexivisphaeraceae</taxon>
        <taxon>Conexivisphaera</taxon>
    </lineage>
</organism>
<dbReference type="EC" id="3.5.2.14" evidence="2"/>
<proteinExistence type="predicted"/>
<dbReference type="PANTHER" id="PTHR11365:SF23">
    <property type="entry name" value="HYPOTHETICAL 5-OXOPROLINASE (EUROFUNG)-RELATED"/>
    <property type="match status" value="1"/>
</dbReference>
<reference evidence="2 3" key="1">
    <citation type="journal article" date="2019" name="ISME J.">
        <title>Isolation and characterization of a thermophilic sulfur- and iron-reducing thaumarchaeote from a terrestrial acidic hot spring.</title>
        <authorList>
            <person name="Kato S."/>
            <person name="Itoh T."/>
            <person name="Yuki M."/>
            <person name="Nagamori M."/>
            <person name="Ohnishi M."/>
            <person name="Uematsu K."/>
            <person name="Suzuki K."/>
            <person name="Takashina T."/>
            <person name="Ohkuma M."/>
        </authorList>
    </citation>
    <scope>NUCLEOTIDE SEQUENCE [LARGE SCALE GENOMIC DNA]</scope>
    <source>
        <strain evidence="2 3">NAS-02</strain>
    </source>
</reference>
<gene>
    <name evidence="2" type="ORF">NAS2_0027</name>
</gene>
<keyword evidence="3" id="KW-1185">Reference proteome</keyword>
<dbReference type="Pfam" id="PF02538">
    <property type="entry name" value="Hydantoinase_B"/>
    <property type="match status" value="1"/>
</dbReference>
<dbReference type="GO" id="GO:0005829">
    <property type="term" value="C:cytosol"/>
    <property type="evidence" value="ECO:0007669"/>
    <property type="project" value="TreeGrafter"/>
</dbReference>
<dbReference type="AlphaFoldDB" id="A0A4P2VCF2"/>
<accession>A0A4P2VCF2</accession>
<feature type="domain" description="Hydantoinase B/oxoprolinase" evidence="1">
    <location>
        <begin position="4"/>
        <end position="521"/>
    </location>
</feature>
<dbReference type="KEGG" id="ccai:NAS2_0027"/>
<evidence type="ECO:0000313" key="2">
    <source>
        <dbReference type="EMBL" id="BBE41442.1"/>
    </source>
</evidence>
<dbReference type="InterPro" id="IPR003692">
    <property type="entry name" value="Hydantoinase_B"/>
</dbReference>
<evidence type="ECO:0000259" key="1">
    <source>
        <dbReference type="Pfam" id="PF02538"/>
    </source>
</evidence>
<sequence>MGIDRFTAQIIRSSLFYASEEMGIALRNSAYSPNIKERMDHSAAILDAEGRLLAQAEHIPVHLGSLPWGLRNTIEYLRREGIEPEERSMIVVNNPYIAGTHLNDITVIRPIYHGGRLVAFAANKAHHSDIGGKVPGSISTDARTIFEEGLILDPVFLMRGDEFQRDVISVIASNSRSPYQRHGDIKAQAAANFTGERRVLEIIEKYGLDAFTEAAEESFEYAEELVRRRLQEIPEGIYSAEDYLELPDGRDAVIRVKIRVGDGVRVDYGGTDAQVQMPLNAVLGVTIAGVHFVFKSILGEDVPLNHGAFRLFEVDAPRGSILNPEFPAPVAGGNVETSQRNADVLFLAMSRALPGRIPAAAGGSMNNVMMGGVDGGRTWAFYETIGVGTGGRPGMDGVDGVHSNMTNTMNTPIEEIERSMPIIMLRYELRKNSPGAGQYRGGAGIIRSYMVASGRATVTVLAERERHAPWGLEGGMEGARTSVIVKKGRRRFPAGTKVTLELDSGDYVEIRTAGGGGYGDPGRRDPALVRSDLENGIITESYARRYYPSLRR</sequence>
<protein>
    <submittedName>
        <fullName evidence="2">N-methylhydantoinase B</fullName>
        <ecNumber evidence="2">3.5.2.14</ecNumber>
    </submittedName>
</protein>
<keyword evidence="2" id="KW-0378">Hydrolase</keyword>
<dbReference type="GO" id="GO:0017168">
    <property type="term" value="F:5-oxoprolinase (ATP-hydrolyzing) activity"/>
    <property type="evidence" value="ECO:0007669"/>
    <property type="project" value="TreeGrafter"/>
</dbReference>
<dbReference type="GeneID" id="55583843"/>
<dbReference type="Proteomes" id="UP000509448">
    <property type="component" value="Chromosome"/>
</dbReference>
<dbReference type="OrthoDB" id="8261at2157"/>
<dbReference type="InterPro" id="IPR045079">
    <property type="entry name" value="Oxoprolinase-like"/>
</dbReference>
<evidence type="ECO:0000313" key="3">
    <source>
        <dbReference type="Proteomes" id="UP000509448"/>
    </source>
</evidence>